<organism evidence="1 2">
    <name type="scientific">Virgisporangium aliadipatigenens</name>
    <dbReference type="NCBI Taxonomy" id="741659"/>
    <lineage>
        <taxon>Bacteria</taxon>
        <taxon>Bacillati</taxon>
        <taxon>Actinomycetota</taxon>
        <taxon>Actinomycetes</taxon>
        <taxon>Micromonosporales</taxon>
        <taxon>Micromonosporaceae</taxon>
        <taxon>Virgisporangium</taxon>
    </lineage>
</organism>
<evidence type="ECO:0000313" key="1">
    <source>
        <dbReference type="EMBL" id="GIJ51914.1"/>
    </source>
</evidence>
<gene>
    <name evidence="1" type="ORF">Val02_88000</name>
</gene>
<keyword evidence="2" id="KW-1185">Reference proteome</keyword>
<dbReference type="SUPFAM" id="SSF52540">
    <property type="entry name" value="P-loop containing nucleoside triphosphate hydrolases"/>
    <property type="match status" value="1"/>
</dbReference>
<protein>
    <submittedName>
        <fullName evidence="1">Sulfotransferase</fullName>
    </submittedName>
</protein>
<dbReference type="Gene3D" id="3.40.50.300">
    <property type="entry name" value="P-loop containing nucleotide triphosphate hydrolases"/>
    <property type="match status" value="1"/>
</dbReference>
<dbReference type="EMBL" id="BOPF01000057">
    <property type="protein sequence ID" value="GIJ51914.1"/>
    <property type="molecule type" value="Genomic_DNA"/>
</dbReference>
<dbReference type="InterPro" id="IPR027417">
    <property type="entry name" value="P-loop_NTPase"/>
</dbReference>
<dbReference type="Pfam" id="PF13469">
    <property type="entry name" value="Sulfotransfer_3"/>
    <property type="match status" value="1"/>
</dbReference>
<evidence type="ECO:0000313" key="2">
    <source>
        <dbReference type="Proteomes" id="UP000619260"/>
    </source>
</evidence>
<proteinExistence type="predicted"/>
<comment type="caution">
    <text evidence="1">The sequence shown here is derived from an EMBL/GenBank/DDBJ whole genome shotgun (WGS) entry which is preliminary data.</text>
</comment>
<dbReference type="Proteomes" id="UP000619260">
    <property type="component" value="Unassembled WGS sequence"/>
</dbReference>
<accession>A0A8J3YUH5</accession>
<name>A0A8J3YUH5_9ACTN</name>
<dbReference type="RefSeq" id="WP_203905310.1">
    <property type="nucleotide sequence ID" value="NZ_BOPF01000057.1"/>
</dbReference>
<sequence length="309" mass="34306">MGVPVVGIMGTGRSGSTLLEFLLAARLRDARAVGELDTIVTRSYQDAEPCSCGKPAVDCPEWTAVLTALVADPAHEEWVSLVENRRGWRRFCLRLGAAALRRRWTGRAGRPPRGLAAYDPVLDALRALAAGHDTLLDNSKTPLHFYALASTGAVDLRVVHLLRRPQAVVWSWRRRKPLPESGDRNWHMEPRSALRTGAAWCVNAVQAALFRRLFPDVPYVRMSYDELCADPAGAVDRCVRALGLLDAGEVRRDAPRAYHVLGGNPARFGGFGQVTLDDEWRRRLSRPVRVWLGAVASPLYRILLRGHRP</sequence>
<dbReference type="AlphaFoldDB" id="A0A8J3YUH5"/>
<reference evidence="1" key="1">
    <citation type="submission" date="2021-01" db="EMBL/GenBank/DDBJ databases">
        <title>Whole genome shotgun sequence of Virgisporangium aliadipatigenens NBRC 105644.</title>
        <authorList>
            <person name="Komaki H."/>
            <person name="Tamura T."/>
        </authorList>
    </citation>
    <scope>NUCLEOTIDE SEQUENCE</scope>
    <source>
        <strain evidence="1">NBRC 105644</strain>
    </source>
</reference>